<comment type="caution">
    <text evidence="1">The sequence shown here is derived from an EMBL/GenBank/DDBJ whole genome shotgun (WGS) entry which is preliminary data.</text>
</comment>
<evidence type="ECO:0000313" key="2">
    <source>
        <dbReference type="Proteomes" id="UP001333110"/>
    </source>
</evidence>
<dbReference type="Proteomes" id="UP001333110">
    <property type="component" value="Unassembled WGS sequence"/>
</dbReference>
<name>A0AAN7RZX3_MYCAM</name>
<keyword evidence="2" id="KW-1185">Reference proteome</keyword>
<organism evidence="1 2">
    <name type="scientific">Mycteria americana</name>
    <name type="common">Wood stork</name>
    <dbReference type="NCBI Taxonomy" id="33587"/>
    <lineage>
        <taxon>Eukaryota</taxon>
        <taxon>Metazoa</taxon>
        <taxon>Chordata</taxon>
        <taxon>Craniata</taxon>
        <taxon>Vertebrata</taxon>
        <taxon>Euteleostomi</taxon>
        <taxon>Archelosauria</taxon>
        <taxon>Archosauria</taxon>
        <taxon>Dinosauria</taxon>
        <taxon>Saurischia</taxon>
        <taxon>Theropoda</taxon>
        <taxon>Coelurosauria</taxon>
        <taxon>Aves</taxon>
        <taxon>Neognathae</taxon>
        <taxon>Neoaves</taxon>
        <taxon>Aequornithes</taxon>
        <taxon>Ciconiiformes</taxon>
        <taxon>Ciconiidae</taxon>
        <taxon>Mycteria</taxon>
    </lineage>
</organism>
<gene>
    <name evidence="1" type="ORF">QYF61_025394</name>
</gene>
<dbReference type="EMBL" id="JAUNZN010000004">
    <property type="protein sequence ID" value="KAK4823055.1"/>
    <property type="molecule type" value="Genomic_DNA"/>
</dbReference>
<protein>
    <submittedName>
        <fullName evidence="1">Uncharacterized protein</fullName>
    </submittedName>
</protein>
<dbReference type="AlphaFoldDB" id="A0AAN7RZX3"/>
<reference evidence="1 2" key="1">
    <citation type="journal article" date="2023" name="J. Hered.">
        <title>Chromosome-level genome of the wood stork (Mycteria americana) provides insight into avian chromosome evolution.</title>
        <authorList>
            <person name="Flamio R. Jr."/>
            <person name="Ramstad K.M."/>
        </authorList>
    </citation>
    <scope>NUCLEOTIDE SEQUENCE [LARGE SCALE GENOMIC DNA]</scope>
    <source>
        <strain evidence="1">JAX WOST 10</strain>
    </source>
</reference>
<evidence type="ECO:0000313" key="1">
    <source>
        <dbReference type="EMBL" id="KAK4823055.1"/>
    </source>
</evidence>
<accession>A0AAN7RZX3</accession>
<proteinExistence type="predicted"/>
<sequence>MNSVTREKFPSAIASAQAPIAQVSGPSTLTLTPELTPTTIFLHCSWCAEVTGKFYGINGTNDVQGRVSLASDVGQAVCCSPQVRKEKQSLPKSNSGYKELEQIQKHQQVTMRESHTGVTTSLLSAYRSV</sequence>